<proteinExistence type="predicted"/>
<keyword evidence="3" id="KW-1185">Reference proteome</keyword>
<name>A0A2B4R2M4_STYPI</name>
<sequence length="143" mass="16125">MTSLTFLSKLEKLQASIERQQGIQRKWAVVSSLYKEVLACLNLKQGCQLLKKLHHLAAERIFGLEMRKKYADGQAIAKKLNKELTKITASVKLLIPQLKALRTAQFGDLSDEAANDNDDVDDVSIGRDETEDDENEHTDNLDQ</sequence>
<reference evidence="3" key="1">
    <citation type="journal article" date="2017" name="bioRxiv">
        <title>Comparative analysis of the genomes of Stylophora pistillata and Acropora digitifera provides evidence for extensive differences between species of corals.</title>
        <authorList>
            <person name="Voolstra C.R."/>
            <person name="Li Y."/>
            <person name="Liew Y.J."/>
            <person name="Baumgarten S."/>
            <person name="Zoccola D."/>
            <person name="Flot J.-F."/>
            <person name="Tambutte S."/>
            <person name="Allemand D."/>
            <person name="Aranda M."/>
        </authorList>
    </citation>
    <scope>NUCLEOTIDE SEQUENCE [LARGE SCALE GENOMIC DNA]</scope>
</reference>
<dbReference type="OrthoDB" id="5986555at2759"/>
<dbReference type="EMBL" id="LSMT01001273">
    <property type="protein sequence ID" value="PFX12594.1"/>
    <property type="molecule type" value="Genomic_DNA"/>
</dbReference>
<evidence type="ECO:0000313" key="3">
    <source>
        <dbReference type="Proteomes" id="UP000225706"/>
    </source>
</evidence>
<feature type="compositionally biased region" description="Acidic residues" evidence="1">
    <location>
        <begin position="111"/>
        <end position="122"/>
    </location>
</feature>
<evidence type="ECO:0000256" key="1">
    <source>
        <dbReference type="SAM" id="MobiDB-lite"/>
    </source>
</evidence>
<gene>
    <name evidence="2" type="ORF">AWC38_SpisGene23421</name>
</gene>
<protein>
    <submittedName>
        <fullName evidence="2">Uncharacterized protein</fullName>
    </submittedName>
</protein>
<organism evidence="2 3">
    <name type="scientific">Stylophora pistillata</name>
    <name type="common">Smooth cauliflower coral</name>
    <dbReference type="NCBI Taxonomy" id="50429"/>
    <lineage>
        <taxon>Eukaryota</taxon>
        <taxon>Metazoa</taxon>
        <taxon>Cnidaria</taxon>
        <taxon>Anthozoa</taxon>
        <taxon>Hexacorallia</taxon>
        <taxon>Scleractinia</taxon>
        <taxon>Astrocoeniina</taxon>
        <taxon>Pocilloporidae</taxon>
        <taxon>Stylophora</taxon>
    </lineage>
</organism>
<feature type="region of interest" description="Disordered" evidence="1">
    <location>
        <begin position="111"/>
        <end position="143"/>
    </location>
</feature>
<evidence type="ECO:0000313" key="2">
    <source>
        <dbReference type="EMBL" id="PFX12594.1"/>
    </source>
</evidence>
<dbReference type="AlphaFoldDB" id="A0A2B4R2M4"/>
<dbReference type="Proteomes" id="UP000225706">
    <property type="component" value="Unassembled WGS sequence"/>
</dbReference>
<accession>A0A2B4R2M4</accession>
<comment type="caution">
    <text evidence="2">The sequence shown here is derived from an EMBL/GenBank/DDBJ whole genome shotgun (WGS) entry which is preliminary data.</text>
</comment>